<organism evidence="2 3">
    <name type="scientific">Streptomyces phaeofaciens</name>
    <dbReference type="NCBI Taxonomy" id="68254"/>
    <lineage>
        <taxon>Bacteria</taxon>
        <taxon>Bacillati</taxon>
        <taxon>Actinomycetota</taxon>
        <taxon>Actinomycetes</taxon>
        <taxon>Kitasatosporales</taxon>
        <taxon>Streptomycetaceae</taxon>
        <taxon>Streptomyces</taxon>
    </lineage>
</organism>
<evidence type="ECO:0000313" key="2">
    <source>
        <dbReference type="EMBL" id="GGT28744.1"/>
    </source>
</evidence>
<evidence type="ECO:0000256" key="1">
    <source>
        <dbReference type="SAM" id="MobiDB-lite"/>
    </source>
</evidence>
<dbReference type="Proteomes" id="UP000646776">
    <property type="component" value="Unassembled WGS sequence"/>
</dbReference>
<dbReference type="AlphaFoldDB" id="A0A918H086"/>
<reference evidence="2" key="2">
    <citation type="submission" date="2020-09" db="EMBL/GenBank/DDBJ databases">
        <authorList>
            <person name="Sun Q."/>
            <person name="Ohkuma M."/>
        </authorList>
    </citation>
    <scope>NUCLEOTIDE SEQUENCE</scope>
    <source>
        <strain evidence="2">JCM 4125</strain>
    </source>
</reference>
<protein>
    <submittedName>
        <fullName evidence="2">Uncharacterized protein</fullName>
    </submittedName>
</protein>
<reference evidence="2" key="1">
    <citation type="journal article" date="2014" name="Int. J. Syst. Evol. Microbiol.">
        <title>Complete genome sequence of Corynebacterium casei LMG S-19264T (=DSM 44701T), isolated from a smear-ripened cheese.</title>
        <authorList>
            <consortium name="US DOE Joint Genome Institute (JGI-PGF)"/>
            <person name="Walter F."/>
            <person name="Albersmeier A."/>
            <person name="Kalinowski J."/>
            <person name="Ruckert C."/>
        </authorList>
    </citation>
    <scope>NUCLEOTIDE SEQUENCE</scope>
    <source>
        <strain evidence="2">JCM 4125</strain>
    </source>
</reference>
<dbReference type="EMBL" id="BMSA01000001">
    <property type="protein sequence ID" value="GGT28744.1"/>
    <property type="molecule type" value="Genomic_DNA"/>
</dbReference>
<keyword evidence="3" id="KW-1185">Reference proteome</keyword>
<feature type="region of interest" description="Disordered" evidence="1">
    <location>
        <begin position="63"/>
        <end position="90"/>
    </location>
</feature>
<sequence length="90" mass="9945">MKTEAESRYAVITQVAVDCEVCRACWTVGRAGAISDWSMENTPAPVARTAKVRRVDVRGMRGLSGCMTRRKRSPSAARQRARKSEGASDW</sequence>
<proteinExistence type="predicted"/>
<evidence type="ECO:0000313" key="3">
    <source>
        <dbReference type="Proteomes" id="UP000646776"/>
    </source>
</evidence>
<accession>A0A918H086</accession>
<comment type="caution">
    <text evidence="2">The sequence shown here is derived from an EMBL/GenBank/DDBJ whole genome shotgun (WGS) entry which is preliminary data.</text>
</comment>
<gene>
    <name evidence="2" type="ORF">GCM10010226_00440</name>
</gene>
<name>A0A918H086_9ACTN</name>